<organism evidence="2 3">
    <name type="scientific">Handroanthus impetiginosus</name>
    <dbReference type="NCBI Taxonomy" id="429701"/>
    <lineage>
        <taxon>Eukaryota</taxon>
        <taxon>Viridiplantae</taxon>
        <taxon>Streptophyta</taxon>
        <taxon>Embryophyta</taxon>
        <taxon>Tracheophyta</taxon>
        <taxon>Spermatophyta</taxon>
        <taxon>Magnoliopsida</taxon>
        <taxon>eudicotyledons</taxon>
        <taxon>Gunneridae</taxon>
        <taxon>Pentapetalae</taxon>
        <taxon>asterids</taxon>
        <taxon>lamiids</taxon>
        <taxon>Lamiales</taxon>
        <taxon>Bignoniaceae</taxon>
        <taxon>Crescentiina</taxon>
        <taxon>Tabebuia alliance</taxon>
        <taxon>Handroanthus</taxon>
    </lineage>
</organism>
<protein>
    <recommendedName>
        <fullName evidence="4">BHLH domain-containing protein</fullName>
    </recommendedName>
</protein>
<dbReference type="AlphaFoldDB" id="A0A2G9G5A0"/>
<comment type="caution">
    <text evidence="2">The sequence shown here is derived from an EMBL/GenBank/DDBJ whole genome shotgun (WGS) entry which is preliminary data.</text>
</comment>
<evidence type="ECO:0000313" key="3">
    <source>
        <dbReference type="Proteomes" id="UP000231279"/>
    </source>
</evidence>
<accession>A0A2G9G5A0</accession>
<proteinExistence type="predicted"/>
<dbReference type="PANTHER" id="PTHR36066">
    <property type="entry name" value="TRANSCRIPTION FACTOR BHLH145"/>
    <property type="match status" value="1"/>
</dbReference>
<dbReference type="PANTHER" id="PTHR36066:SF8">
    <property type="entry name" value="TRANSCRIPTION FACTOR SAC51"/>
    <property type="match status" value="1"/>
</dbReference>
<dbReference type="EMBL" id="NKXS01006927">
    <property type="protein sequence ID" value="PIN00499.1"/>
    <property type="molecule type" value="Genomic_DNA"/>
</dbReference>
<dbReference type="OrthoDB" id="777433at2759"/>
<sequence length="363" mass="40516">MFTAKESRTGQQFSAWNLPYSDHMSLLPLEQKNSLPYFSPPKSTVTPNVENLCRLSTDKPNAVGGFSKLIPPSWNVPYLTGNRCLKDSHFALPNGLGVSDKPIDPSCATKKRFLIFDQSGNNTRLFFSPSFSPQNQMIASKTPANNANGLFGKVASRIDQQFLVKPLVEEKWDENHLIDEEGEMLEDTEEIDALLYSDSDDEYDDDDDDDDGENDEVTSTRQIRASIKEGCEKDKLPEELIEEVASCDTSPKRQRLHDGRYKKSSLVSVESPVKRASSCSYNSNVGSKYAGSRNSRDDIDSSRREKKVKIREALKILESIIPGLKTNDPLSVIEKGIIYLESMKIEAEALGLISPECESATFP</sequence>
<evidence type="ECO:0000256" key="1">
    <source>
        <dbReference type="SAM" id="MobiDB-lite"/>
    </source>
</evidence>
<evidence type="ECO:0000313" key="2">
    <source>
        <dbReference type="EMBL" id="PIN00499.1"/>
    </source>
</evidence>
<dbReference type="STRING" id="429701.A0A2G9G5A0"/>
<feature type="compositionally biased region" description="Acidic residues" evidence="1">
    <location>
        <begin position="199"/>
        <end position="216"/>
    </location>
</feature>
<reference evidence="3" key="1">
    <citation type="journal article" date="2018" name="Gigascience">
        <title>Genome assembly of the Pink Ipe (Handroanthus impetiginosus, Bignoniaceae), a highly valued, ecologically keystone Neotropical timber forest tree.</title>
        <authorList>
            <person name="Silva-Junior O.B."/>
            <person name="Grattapaglia D."/>
            <person name="Novaes E."/>
            <person name="Collevatti R.G."/>
        </authorList>
    </citation>
    <scope>NUCLEOTIDE SEQUENCE [LARGE SCALE GENOMIC DNA]</scope>
    <source>
        <strain evidence="3">cv. UFG-1</strain>
    </source>
</reference>
<feature type="region of interest" description="Disordered" evidence="1">
    <location>
        <begin position="199"/>
        <end position="221"/>
    </location>
</feature>
<dbReference type="Proteomes" id="UP000231279">
    <property type="component" value="Unassembled WGS sequence"/>
</dbReference>
<dbReference type="InterPro" id="IPR037546">
    <property type="entry name" value="SAC51-like"/>
</dbReference>
<keyword evidence="3" id="KW-1185">Reference proteome</keyword>
<evidence type="ECO:0008006" key="4">
    <source>
        <dbReference type="Google" id="ProtNLM"/>
    </source>
</evidence>
<name>A0A2G9G5A0_9LAMI</name>
<gene>
    <name evidence="2" type="ORF">CDL12_26998</name>
</gene>